<keyword evidence="3" id="KW-1185">Reference proteome</keyword>
<dbReference type="PANTHER" id="PTHR22642">
    <property type="entry name" value="IMIDAZOLONEPROPIONASE"/>
    <property type="match status" value="1"/>
</dbReference>
<sequence length="587" mass="62742">MRGRRWLKGLILTTATATAIATAACFWLQPPVAPCEMLFTGGTIHTMASAGEAEALLVRDGAIVAVGALADVEAKASADVQRIDLEGRTLLPGLIEPHTHPLATALLGAAIDVSGFHHRSRAEVMAALADSLDGWQPTAWSIAFGWDPLLIDDLTPPTLAELDALSPDRPLVVLTQMMHDAYANSAALRAAGISAETPDPANGEIGRDSEGRPNGALRELGALDLIFKAIPPPPEGSGDLLLNLAFGRYAKAGYTTLGVLGPVGRDADPLALLRRRLQAEGAPVQAVIYALPGQIGPNDKPDAPGTPAAVIGVKFWMDGSPFTGGAAFGEPYENSELSKDRLHLEPMHMGALNMSADEFAAAFSTYARRGYRIAVHTQGERAIDRVLDIAEEEFAKHPRPDHGTRLEHDALITAAQLQRARALGFTTSFFIDHIYFYGHQLPDLVGADRTDRYMPLRTAVDAGHHVSLHGDHPATPIDPMRSFATAVFRKTRHDGTVIGEGQRLSRMEALRAMTIEPAIQLGVASSRGSLEPGKAADLVLISADPLTADEAAIRDIKVLGTWIAGQPVDARQTTWTNLKLLWTMLAG</sequence>
<name>A0AAF0BJB1_9PROT</name>
<dbReference type="CDD" id="cd01300">
    <property type="entry name" value="YtcJ_like"/>
    <property type="match status" value="1"/>
</dbReference>
<evidence type="ECO:0000313" key="2">
    <source>
        <dbReference type="EMBL" id="WCL52919.1"/>
    </source>
</evidence>
<dbReference type="Gene3D" id="3.20.20.140">
    <property type="entry name" value="Metal-dependent hydrolases"/>
    <property type="match status" value="1"/>
</dbReference>
<dbReference type="PANTHER" id="PTHR22642:SF2">
    <property type="entry name" value="PROTEIN LONG AFTER FAR-RED 3"/>
    <property type="match status" value="1"/>
</dbReference>
<dbReference type="Proteomes" id="UP001217500">
    <property type="component" value="Chromosome"/>
</dbReference>
<dbReference type="Pfam" id="PF07969">
    <property type="entry name" value="Amidohydro_3"/>
    <property type="match status" value="1"/>
</dbReference>
<dbReference type="KEGG" id="gso:PH603_10255"/>
<accession>A0AAF0BJB1</accession>
<dbReference type="Gene3D" id="2.30.40.10">
    <property type="entry name" value="Urease, subunit C, domain 1"/>
    <property type="match status" value="1"/>
</dbReference>
<dbReference type="SUPFAM" id="SSF51338">
    <property type="entry name" value="Composite domain of metallo-dependent hydrolases"/>
    <property type="match status" value="1"/>
</dbReference>
<dbReference type="GO" id="GO:0016810">
    <property type="term" value="F:hydrolase activity, acting on carbon-nitrogen (but not peptide) bonds"/>
    <property type="evidence" value="ECO:0007669"/>
    <property type="project" value="InterPro"/>
</dbReference>
<dbReference type="InterPro" id="IPR013108">
    <property type="entry name" value="Amidohydro_3"/>
</dbReference>
<gene>
    <name evidence="2" type="ORF">PH603_10255</name>
</gene>
<dbReference type="InterPro" id="IPR032466">
    <property type="entry name" value="Metal_Hydrolase"/>
</dbReference>
<organism evidence="2 3">
    <name type="scientific">Gimibacter soli</name>
    <dbReference type="NCBI Taxonomy" id="3024400"/>
    <lineage>
        <taxon>Bacteria</taxon>
        <taxon>Pseudomonadati</taxon>
        <taxon>Pseudomonadota</taxon>
        <taxon>Alphaproteobacteria</taxon>
        <taxon>Kordiimonadales</taxon>
        <taxon>Temperatibacteraceae</taxon>
        <taxon>Gimibacter</taxon>
    </lineage>
</organism>
<dbReference type="RefSeq" id="WP_289502424.1">
    <property type="nucleotide sequence ID" value="NZ_CP116805.1"/>
</dbReference>
<evidence type="ECO:0000313" key="3">
    <source>
        <dbReference type="Proteomes" id="UP001217500"/>
    </source>
</evidence>
<reference evidence="2" key="1">
    <citation type="submission" date="2023-01" db="EMBL/GenBank/DDBJ databases">
        <title>The genome sequence of Kordiimonadaceae bacterium 6D33.</title>
        <authorList>
            <person name="Liu Y."/>
        </authorList>
    </citation>
    <scope>NUCLEOTIDE SEQUENCE</scope>
    <source>
        <strain evidence="2">6D33</strain>
    </source>
</reference>
<dbReference type="EMBL" id="CP116805">
    <property type="protein sequence ID" value="WCL52919.1"/>
    <property type="molecule type" value="Genomic_DNA"/>
</dbReference>
<dbReference type="InterPro" id="IPR033932">
    <property type="entry name" value="YtcJ-like"/>
</dbReference>
<dbReference type="AlphaFoldDB" id="A0AAF0BJB1"/>
<protein>
    <submittedName>
        <fullName evidence="2">Amidohydrolase</fullName>
    </submittedName>
</protein>
<dbReference type="SUPFAM" id="SSF51556">
    <property type="entry name" value="Metallo-dependent hydrolases"/>
    <property type="match status" value="1"/>
</dbReference>
<dbReference type="PROSITE" id="PS51257">
    <property type="entry name" value="PROKAR_LIPOPROTEIN"/>
    <property type="match status" value="1"/>
</dbReference>
<evidence type="ECO:0000259" key="1">
    <source>
        <dbReference type="Pfam" id="PF07969"/>
    </source>
</evidence>
<proteinExistence type="predicted"/>
<dbReference type="Gene3D" id="3.10.310.70">
    <property type="match status" value="1"/>
</dbReference>
<dbReference type="InterPro" id="IPR011059">
    <property type="entry name" value="Metal-dep_hydrolase_composite"/>
</dbReference>
<feature type="domain" description="Amidohydrolase 3" evidence="1">
    <location>
        <begin position="83"/>
        <end position="568"/>
    </location>
</feature>